<dbReference type="InterPro" id="IPR011330">
    <property type="entry name" value="Glyco_hydro/deAcase_b/a-brl"/>
</dbReference>
<accession>A0A2K4ZEX1</accession>
<evidence type="ECO:0000313" key="5">
    <source>
        <dbReference type="Proteomes" id="UP000236311"/>
    </source>
</evidence>
<proteinExistence type="predicted"/>
<dbReference type="InterPro" id="IPR050248">
    <property type="entry name" value="Polysacc_deacetylase_ArnD"/>
</dbReference>
<keyword evidence="4" id="KW-0378">Hydrolase</keyword>
<dbReference type="EC" id="3.5.1.104" evidence="4"/>
<evidence type="ECO:0000256" key="1">
    <source>
        <dbReference type="SAM" id="MobiDB-lite"/>
    </source>
</evidence>
<dbReference type="Proteomes" id="UP000236311">
    <property type="component" value="Unassembled WGS sequence"/>
</dbReference>
<evidence type="ECO:0000256" key="2">
    <source>
        <dbReference type="SAM" id="Phobius"/>
    </source>
</evidence>
<sequence length="356" mass="39147">MSGKKRSEETTPEDTAHLSHAPEHDISEDKISRVGGGKMQRRLRRYNIRMLIASVAILMALCAVLLVRIQDLNGTIGNMASQIARLTGVAAQQQEELELLRTLTEELSAALEEKLSDGGKEAAGKKDGQAGEKSVEASTPGITAAHKVYLTFDDGPSDNTEEVLEILDRYGVKATFFVVGNQAEQEEEMLKKIVEAGHTLGMHSYSHKYSELYASVESFAEDFTKMQNYLEEVTGVKSLVYRFPGGSSNTISEVDMKEFARYLDGQGVCFFDWNISSGDGGSYLFPAETLIENCTKNVSKYSTSVILMHDSASKSTTLEALPTIIETIQAMEDTVILPITAETSPVQHIKWQENEG</sequence>
<keyword evidence="5" id="KW-1185">Reference proteome</keyword>
<dbReference type="EMBL" id="OFSM01000007">
    <property type="protein sequence ID" value="SOY29015.1"/>
    <property type="molecule type" value="Genomic_DNA"/>
</dbReference>
<dbReference type="GO" id="GO:0005975">
    <property type="term" value="P:carbohydrate metabolic process"/>
    <property type="evidence" value="ECO:0007669"/>
    <property type="project" value="InterPro"/>
</dbReference>
<feature type="compositionally biased region" description="Basic and acidic residues" evidence="1">
    <location>
        <begin position="114"/>
        <end position="135"/>
    </location>
</feature>
<gene>
    <name evidence="4" type="primary">pgdA</name>
    <name evidence="4" type="ORF">AMURIS_01730</name>
</gene>
<keyword evidence="2" id="KW-0472">Membrane</keyword>
<feature type="region of interest" description="Disordered" evidence="1">
    <location>
        <begin position="1"/>
        <end position="33"/>
    </location>
</feature>
<evidence type="ECO:0000313" key="4">
    <source>
        <dbReference type="EMBL" id="SOY29015.1"/>
    </source>
</evidence>
<dbReference type="PANTHER" id="PTHR10587:SF125">
    <property type="entry name" value="POLYSACCHARIDE DEACETYLASE YHEN-RELATED"/>
    <property type="match status" value="1"/>
</dbReference>
<evidence type="ECO:0000259" key="3">
    <source>
        <dbReference type="PROSITE" id="PS51677"/>
    </source>
</evidence>
<dbReference type="GO" id="GO:0016810">
    <property type="term" value="F:hydrolase activity, acting on carbon-nitrogen (but not peptide) bonds"/>
    <property type="evidence" value="ECO:0007669"/>
    <property type="project" value="InterPro"/>
</dbReference>
<name>A0A2K4ZEX1_9FIRM</name>
<dbReference type="CDD" id="cd10944">
    <property type="entry name" value="CE4_SmPgdA_like"/>
    <property type="match status" value="1"/>
</dbReference>
<dbReference type="RefSeq" id="WP_172455032.1">
    <property type="nucleotide sequence ID" value="NZ_JANJZD010000022.1"/>
</dbReference>
<protein>
    <submittedName>
        <fullName evidence="4">Peptidoglycan-N-acetylglucosamine deacetylase</fullName>
        <ecNumber evidence="4">3.5.1.104</ecNumber>
    </submittedName>
</protein>
<feature type="region of interest" description="Disordered" evidence="1">
    <location>
        <begin position="114"/>
        <end position="137"/>
    </location>
</feature>
<feature type="domain" description="NodB homology" evidence="3">
    <location>
        <begin position="146"/>
        <end position="336"/>
    </location>
</feature>
<organism evidence="4 5">
    <name type="scientific">Acetatifactor muris</name>
    <dbReference type="NCBI Taxonomy" id="879566"/>
    <lineage>
        <taxon>Bacteria</taxon>
        <taxon>Bacillati</taxon>
        <taxon>Bacillota</taxon>
        <taxon>Clostridia</taxon>
        <taxon>Lachnospirales</taxon>
        <taxon>Lachnospiraceae</taxon>
        <taxon>Acetatifactor</taxon>
    </lineage>
</organism>
<dbReference type="AlphaFoldDB" id="A0A2K4ZEX1"/>
<feature type="compositionally biased region" description="Basic and acidic residues" evidence="1">
    <location>
        <begin position="1"/>
        <end position="32"/>
    </location>
</feature>
<dbReference type="PROSITE" id="PS51677">
    <property type="entry name" value="NODB"/>
    <property type="match status" value="1"/>
</dbReference>
<dbReference type="Gene3D" id="3.20.20.370">
    <property type="entry name" value="Glycoside hydrolase/deacetylase"/>
    <property type="match status" value="1"/>
</dbReference>
<dbReference type="PANTHER" id="PTHR10587">
    <property type="entry name" value="GLYCOSYL TRANSFERASE-RELATED"/>
    <property type="match status" value="1"/>
</dbReference>
<feature type="transmembrane region" description="Helical" evidence="2">
    <location>
        <begin position="48"/>
        <end position="69"/>
    </location>
</feature>
<keyword evidence="2" id="KW-0812">Transmembrane</keyword>
<dbReference type="SUPFAM" id="SSF88713">
    <property type="entry name" value="Glycoside hydrolase/deacetylase"/>
    <property type="match status" value="1"/>
</dbReference>
<keyword evidence="2" id="KW-1133">Transmembrane helix</keyword>
<dbReference type="InterPro" id="IPR002509">
    <property type="entry name" value="NODB_dom"/>
</dbReference>
<dbReference type="Pfam" id="PF01522">
    <property type="entry name" value="Polysacc_deac_1"/>
    <property type="match status" value="1"/>
</dbReference>
<reference evidence="4 5" key="1">
    <citation type="submission" date="2018-01" db="EMBL/GenBank/DDBJ databases">
        <authorList>
            <person name="Gaut B.S."/>
            <person name="Morton B.R."/>
            <person name="Clegg M.T."/>
            <person name="Duvall M.R."/>
        </authorList>
    </citation>
    <scope>NUCLEOTIDE SEQUENCE [LARGE SCALE GENOMIC DNA]</scope>
    <source>
        <strain evidence="4">GP69</strain>
    </source>
</reference>